<sequence>MIGTLETLLESSALWPCDRLKKKLQLTLYLLNLLHYTRYAKPPKLYLQDDAVNQKLLAKCPLLLQNYHPTWYLTNGHAQTVMVAMGSDEPKIKYTRELLNLSDGGVVSLDWAERDDGLVYAHNHPTVLLLHGLTGGSSEIYIRMTVAKLMQNGWRAVVMNARGCAETPVMTAQLFCAAYTEDVRETVQFLRETHVPTAPLIAGGFSLGSNILLKYVAEEGDGCLLNGAISVGNPYDLLASNRNLMHSWLQNKFYRKALTTNLLNLFFEKSNAHEHFVDHPEIDLDNLKESTSVWDFDERLTRRVFGYMTVSDYYRDASCSQYLKNIRIPTLCLTAEDDPISIHTAIPHDDCLANRHIILALTEKGGHLGFFTGANVFEFPEMWSSQVFAQFCDAVNELVSSPSTSKDSTTPIGRLFRADDSVKIPTEETIVPEPTPATSNELVPHSVRQLCILLLSGYVATALFKRRDILLKDRRWWY</sequence>
<dbReference type="SUPFAM" id="SSF53474">
    <property type="entry name" value="alpha/beta-Hydrolases"/>
    <property type="match status" value="1"/>
</dbReference>
<comment type="caution">
    <text evidence="3">The sequence shown here is derived from an EMBL/GenBank/DDBJ whole genome shotgun (WGS) entry which is preliminary data.</text>
</comment>
<keyword evidence="4" id="KW-1185">Reference proteome</keyword>
<evidence type="ECO:0000313" key="4">
    <source>
        <dbReference type="Proteomes" id="UP000243217"/>
    </source>
</evidence>
<dbReference type="InterPro" id="IPR000952">
    <property type="entry name" value="AB_hydrolase_4_CS"/>
</dbReference>
<dbReference type="PROSITE" id="PS01133">
    <property type="entry name" value="UPF0017"/>
    <property type="match status" value="1"/>
</dbReference>
<proteinExistence type="inferred from homology"/>
<dbReference type="OrthoDB" id="247542at2759"/>
<evidence type="ECO:0000313" key="3">
    <source>
        <dbReference type="EMBL" id="OQR84006.1"/>
    </source>
</evidence>
<dbReference type="GO" id="GO:0047372">
    <property type="term" value="F:monoacylglycerol lipase activity"/>
    <property type="evidence" value="ECO:0007669"/>
    <property type="project" value="TreeGrafter"/>
</dbReference>
<keyword evidence="3" id="KW-0645">Protease</keyword>
<dbReference type="GO" id="GO:0008233">
    <property type="term" value="F:peptidase activity"/>
    <property type="evidence" value="ECO:0007669"/>
    <property type="project" value="UniProtKB-KW"/>
</dbReference>
<comment type="similarity">
    <text evidence="1">Belongs to the AB hydrolase superfamily. AB hydrolase 4 family.</text>
</comment>
<dbReference type="InterPro" id="IPR029058">
    <property type="entry name" value="AB_hydrolase_fold"/>
</dbReference>
<feature type="domain" description="AB hydrolase-1" evidence="2">
    <location>
        <begin position="125"/>
        <end position="373"/>
    </location>
</feature>
<dbReference type="Proteomes" id="UP000243217">
    <property type="component" value="Unassembled WGS sequence"/>
</dbReference>
<dbReference type="PANTHER" id="PTHR10794">
    <property type="entry name" value="ABHYDROLASE DOMAIN-CONTAINING PROTEIN"/>
    <property type="match status" value="1"/>
</dbReference>
<keyword evidence="3" id="KW-0378">Hydrolase</keyword>
<dbReference type="InterPro" id="IPR050960">
    <property type="entry name" value="AB_hydrolase_4_sf"/>
</dbReference>
<organism evidence="3 4">
    <name type="scientific">Thraustotheca clavata</name>
    <dbReference type="NCBI Taxonomy" id="74557"/>
    <lineage>
        <taxon>Eukaryota</taxon>
        <taxon>Sar</taxon>
        <taxon>Stramenopiles</taxon>
        <taxon>Oomycota</taxon>
        <taxon>Saprolegniomycetes</taxon>
        <taxon>Saprolegniales</taxon>
        <taxon>Achlyaceae</taxon>
        <taxon>Thraustotheca</taxon>
    </lineage>
</organism>
<evidence type="ECO:0000259" key="2">
    <source>
        <dbReference type="Pfam" id="PF00561"/>
    </source>
</evidence>
<dbReference type="Gene3D" id="3.40.50.1820">
    <property type="entry name" value="alpha/beta hydrolase"/>
    <property type="match status" value="1"/>
</dbReference>
<dbReference type="AlphaFoldDB" id="A0A1V9YE87"/>
<dbReference type="PANTHER" id="PTHR10794:SF84">
    <property type="entry name" value="ESTERASE_LIPASE_THIOESTERASE FAMILY PROTEIN"/>
    <property type="match status" value="1"/>
</dbReference>
<dbReference type="EMBL" id="JNBS01004156">
    <property type="protein sequence ID" value="OQR84006.1"/>
    <property type="molecule type" value="Genomic_DNA"/>
</dbReference>
<dbReference type="STRING" id="74557.A0A1V9YE87"/>
<name>A0A1V9YE87_9STRA</name>
<protein>
    <submittedName>
        <fullName evidence="3">Serine protease family S33</fullName>
    </submittedName>
</protein>
<dbReference type="Pfam" id="PF00561">
    <property type="entry name" value="Abhydrolase_1"/>
    <property type="match status" value="1"/>
</dbReference>
<reference evidence="3 4" key="1">
    <citation type="journal article" date="2014" name="Genome Biol. Evol.">
        <title>The secreted proteins of Achlya hypogyna and Thraustotheca clavata identify the ancestral oomycete secretome and reveal gene acquisitions by horizontal gene transfer.</title>
        <authorList>
            <person name="Misner I."/>
            <person name="Blouin N."/>
            <person name="Leonard G."/>
            <person name="Richards T.A."/>
            <person name="Lane C.E."/>
        </authorList>
    </citation>
    <scope>NUCLEOTIDE SEQUENCE [LARGE SCALE GENOMIC DNA]</scope>
    <source>
        <strain evidence="3 4">ATCC 34112</strain>
    </source>
</reference>
<dbReference type="GO" id="GO:0006508">
    <property type="term" value="P:proteolysis"/>
    <property type="evidence" value="ECO:0007669"/>
    <property type="project" value="UniProtKB-KW"/>
</dbReference>
<accession>A0A1V9YE87</accession>
<dbReference type="InterPro" id="IPR000073">
    <property type="entry name" value="AB_hydrolase_1"/>
</dbReference>
<dbReference type="GO" id="GO:0034338">
    <property type="term" value="F:short-chain carboxylesterase activity"/>
    <property type="evidence" value="ECO:0007669"/>
    <property type="project" value="TreeGrafter"/>
</dbReference>
<evidence type="ECO:0000256" key="1">
    <source>
        <dbReference type="ARBA" id="ARBA00010884"/>
    </source>
</evidence>
<gene>
    <name evidence="3" type="ORF">THRCLA_10883</name>
</gene>